<organism evidence="2 3">
    <name type="scientific">Neisseria subflava NJ9703</name>
    <dbReference type="NCBI Taxonomy" id="546268"/>
    <lineage>
        <taxon>Bacteria</taxon>
        <taxon>Pseudomonadati</taxon>
        <taxon>Pseudomonadota</taxon>
        <taxon>Betaproteobacteria</taxon>
        <taxon>Neisseriales</taxon>
        <taxon>Neisseriaceae</taxon>
        <taxon>Neisseria</taxon>
    </lineage>
</organism>
<dbReference type="GO" id="GO:0006974">
    <property type="term" value="P:DNA damage response"/>
    <property type="evidence" value="ECO:0007669"/>
    <property type="project" value="TreeGrafter"/>
</dbReference>
<dbReference type="PANTHER" id="PTHR34387">
    <property type="entry name" value="SLR1258 PROTEIN"/>
    <property type="match status" value="1"/>
</dbReference>
<dbReference type="EMBL" id="ACEO02000012">
    <property type="protein sequence ID" value="EFC51269.1"/>
    <property type="molecule type" value="Genomic_DNA"/>
</dbReference>
<evidence type="ECO:0000313" key="2">
    <source>
        <dbReference type="EMBL" id="EFC51269.1"/>
    </source>
</evidence>
<proteinExistence type="predicted"/>
<evidence type="ECO:0000256" key="1">
    <source>
        <dbReference type="SAM" id="SignalP"/>
    </source>
</evidence>
<dbReference type="Gene3D" id="3.30.110.170">
    <property type="entry name" value="Protein of unknown function (DUF541), domain 1"/>
    <property type="match status" value="1"/>
</dbReference>
<evidence type="ECO:0008006" key="4">
    <source>
        <dbReference type="Google" id="ProtNLM"/>
    </source>
</evidence>
<name>A0A9W5IP77_NEISU</name>
<accession>A0A9W5IP77</accession>
<reference evidence="2 3" key="1">
    <citation type="submission" date="2010-01" db="EMBL/GenBank/DDBJ databases">
        <authorList>
            <person name="Weinstock G."/>
            <person name="Sodergren E."/>
            <person name="Clifton S."/>
            <person name="Fulton L."/>
            <person name="Fulton B."/>
            <person name="Courtney L."/>
            <person name="Fronick C."/>
            <person name="Harrison M."/>
            <person name="Strong C."/>
            <person name="Farmer C."/>
            <person name="Delahaunty K."/>
            <person name="Markovic C."/>
            <person name="Hall O."/>
            <person name="Minx P."/>
            <person name="Tomlinson C."/>
            <person name="Mitreva M."/>
            <person name="Nelson J."/>
            <person name="Hou S."/>
            <person name="Wollam A."/>
            <person name="Pepin K.H."/>
            <person name="Johnson M."/>
            <person name="Bhonagiri V."/>
            <person name="Nash W.E."/>
            <person name="Warren W."/>
            <person name="Chinwalla A."/>
            <person name="Mardis E.R."/>
            <person name="Wilson R.K."/>
        </authorList>
    </citation>
    <scope>NUCLEOTIDE SEQUENCE [LARGE SCALE GENOMIC DNA]</scope>
    <source>
        <strain evidence="2 3">NJ9703</strain>
    </source>
</reference>
<sequence length="250" mass="27903">MLNYFFEIRITRKTKMLRPALTALLLAVSLPVAAESLNYNIVEFSESANMEVPRDTMTAHFSINAEGKDRQAANQAFMKKFNQFNKISQNSKLKAELMERNASPRYQYTNGKRTQTGWEEHAYFKVESKDFEALNRLIADSINIAILESSSFSVSKEKREETVDQLSKAVILRFKDRAQNLAQTLGFSSYKIVKLNLGHIGNRQVGGNFARAKMLRAIPAAEVAAGIEDGVPASPGSEEISLTVNGSVQM</sequence>
<dbReference type="InterPro" id="IPR007497">
    <property type="entry name" value="SIMPL/DUF541"/>
</dbReference>
<dbReference type="Gene3D" id="3.30.70.2970">
    <property type="entry name" value="Protein of unknown function (DUF541), domain 2"/>
    <property type="match status" value="1"/>
</dbReference>
<keyword evidence="1" id="KW-0732">Signal</keyword>
<comment type="caution">
    <text evidence="2">The sequence shown here is derived from an EMBL/GenBank/DDBJ whole genome shotgun (WGS) entry which is preliminary data.</text>
</comment>
<gene>
    <name evidence="2" type="ORF">NEISUBOT_05238</name>
</gene>
<protein>
    <recommendedName>
        <fullName evidence="4">DUF541 domain-containing protein</fullName>
    </recommendedName>
</protein>
<dbReference type="AlphaFoldDB" id="A0A9W5IP77"/>
<feature type="signal peptide" evidence="1">
    <location>
        <begin position="1"/>
        <end position="34"/>
    </location>
</feature>
<dbReference type="PANTHER" id="PTHR34387:SF1">
    <property type="entry name" value="PERIPLASMIC IMMUNOGENIC PROTEIN"/>
    <property type="match status" value="1"/>
</dbReference>
<dbReference type="Pfam" id="PF04402">
    <property type="entry name" value="SIMPL"/>
    <property type="match status" value="1"/>
</dbReference>
<evidence type="ECO:0000313" key="3">
    <source>
        <dbReference type="Proteomes" id="UP000004621"/>
    </source>
</evidence>
<feature type="chain" id="PRO_5040744117" description="DUF541 domain-containing protein" evidence="1">
    <location>
        <begin position="35"/>
        <end position="250"/>
    </location>
</feature>
<dbReference type="InterPro" id="IPR052022">
    <property type="entry name" value="26kDa_periplasmic_antigen"/>
</dbReference>
<dbReference type="Proteomes" id="UP000004621">
    <property type="component" value="Unassembled WGS sequence"/>
</dbReference>